<feature type="chain" id="PRO_5031027090" evidence="1">
    <location>
        <begin position="23"/>
        <end position="267"/>
    </location>
</feature>
<feature type="signal peptide" evidence="1">
    <location>
        <begin position="1"/>
        <end position="22"/>
    </location>
</feature>
<dbReference type="Gene3D" id="3.20.20.410">
    <property type="entry name" value="Protein of unknown function UPF0759"/>
    <property type="match status" value="1"/>
</dbReference>
<dbReference type="PANTHER" id="PTHR30348:SF4">
    <property type="entry name" value="DUF72 DOMAIN-CONTAINING PROTEIN"/>
    <property type="match status" value="1"/>
</dbReference>
<evidence type="ECO:0000256" key="1">
    <source>
        <dbReference type="SAM" id="SignalP"/>
    </source>
</evidence>
<dbReference type="InterPro" id="IPR036520">
    <property type="entry name" value="UPF0759_sf"/>
</dbReference>
<dbReference type="RefSeq" id="WP_184259950.1">
    <property type="nucleotide sequence ID" value="NZ_JACHIO010000027.1"/>
</dbReference>
<dbReference type="Proteomes" id="UP000584867">
    <property type="component" value="Unassembled WGS sequence"/>
</dbReference>
<dbReference type="PANTHER" id="PTHR30348">
    <property type="entry name" value="UNCHARACTERIZED PROTEIN YECE"/>
    <property type="match status" value="1"/>
</dbReference>
<dbReference type="SUPFAM" id="SSF117396">
    <property type="entry name" value="TM1631-like"/>
    <property type="match status" value="1"/>
</dbReference>
<protein>
    <submittedName>
        <fullName evidence="2">Uncharacterized protein YecE (DUF72 family)</fullName>
    </submittedName>
</protein>
<dbReference type="AlphaFoldDB" id="A0A7W7ZUK2"/>
<proteinExistence type="predicted"/>
<evidence type="ECO:0000313" key="3">
    <source>
        <dbReference type="Proteomes" id="UP000584867"/>
    </source>
</evidence>
<evidence type="ECO:0000313" key="2">
    <source>
        <dbReference type="EMBL" id="MBB5066398.1"/>
    </source>
</evidence>
<sequence>MPRAPKFNAVVAASLAPSPANLFTGTSGWAYPTWKPEFYAADVPSRAFLHVYASLLTSVEVNYTFRTLPTPTQLQGWLDATPPGFRFSFKAPQRITHFQRLRNSQEAVAEFVAALQPAREAGKLGPLLFQLPPNFAADPARLKDFLALPAFDGSLPLAFEFRHPSWFSEETYEILRQHNAALCVAESNDLASPDVRTAKHRCYRLRRDGGYSPAELNAFAARFTALAKEGEVFVYFKHEDEPTGALNALAMLRRAAELADLSGAGVR</sequence>
<reference evidence="2 3" key="1">
    <citation type="submission" date="2020-08" db="EMBL/GenBank/DDBJ databases">
        <title>Genomic Encyclopedia of Type Strains, Phase IV (KMG-V): Genome sequencing to study the core and pangenomes of soil and plant-associated prokaryotes.</title>
        <authorList>
            <person name="Whitman W."/>
        </authorList>
    </citation>
    <scope>NUCLEOTIDE SEQUENCE [LARGE SCALE GENOMIC DNA]</scope>
    <source>
        <strain evidence="2 3">X5P3</strain>
    </source>
</reference>
<dbReference type="Pfam" id="PF01904">
    <property type="entry name" value="DUF72"/>
    <property type="match status" value="1"/>
</dbReference>
<comment type="caution">
    <text evidence="2">The sequence shown here is derived from an EMBL/GenBank/DDBJ whole genome shotgun (WGS) entry which is preliminary data.</text>
</comment>
<keyword evidence="1" id="KW-0732">Signal</keyword>
<accession>A0A7W7ZUK2</accession>
<organism evidence="2 3">
    <name type="scientific">Granulicella mallensis</name>
    <dbReference type="NCBI Taxonomy" id="940614"/>
    <lineage>
        <taxon>Bacteria</taxon>
        <taxon>Pseudomonadati</taxon>
        <taxon>Acidobacteriota</taxon>
        <taxon>Terriglobia</taxon>
        <taxon>Terriglobales</taxon>
        <taxon>Acidobacteriaceae</taxon>
        <taxon>Granulicella</taxon>
    </lineage>
</organism>
<name>A0A7W7ZUK2_9BACT</name>
<gene>
    <name evidence="2" type="ORF">HDF15_004775</name>
</gene>
<dbReference type="InterPro" id="IPR002763">
    <property type="entry name" value="DUF72"/>
</dbReference>
<dbReference type="EMBL" id="JACHIO010000027">
    <property type="protein sequence ID" value="MBB5066398.1"/>
    <property type="molecule type" value="Genomic_DNA"/>
</dbReference>